<name>A0A5J4VSZ3_9EUKA</name>
<dbReference type="AlphaFoldDB" id="A0A5J4VSZ3"/>
<gene>
    <name evidence="2" type="ORF">EZS28_018766</name>
</gene>
<dbReference type="EMBL" id="SNRW01005142">
    <property type="protein sequence ID" value="KAA6385712.1"/>
    <property type="molecule type" value="Genomic_DNA"/>
</dbReference>
<sequence>MISEIRGLQLQERNSEADIQAMGYRDYSGCLRQQKKSSNQEILFDKQRFMGVRKRRTYAELERRVGISSSSNTIDNENTQQSDTGAGDSSINSSGLAQSIFVANSGTVMFQGNSIGKQRISSEDGFQDESVTAKITTRANRDVLAQSIVEGADLFQRTLRNSGIEPVAVQIIIGNWETAWRRHCSGLGKLVKYLKEQHIDEQELILTNKPQTLIINFLSYLMTQQSDSVVKTARGAISTLLTYIGHPEENVLSPAVKQLMRGIMERTRKVHRCSVDTSKISQGIMIINTVTKKDDYESVKITLRNMIRQQLCPLQWWEHLNNYQSIIPSQHDQIKLEKGQVSYSVEWQSNQIRNCMTEAEKDPANRITSIRAAAITRVIQLGASFEEVNRWSRHSSIADTIQKFYNKNNNLQVRGQLSNLNQYPLIKRKLK</sequence>
<evidence type="ECO:0000313" key="3">
    <source>
        <dbReference type="Proteomes" id="UP000324800"/>
    </source>
</evidence>
<accession>A0A5J4VSZ3</accession>
<feature type="region of interest" description="Disordered" evidence="1">
    <location>
        <begin position="69"/>
        <end position="91"/>
    </location>
</feature>
<evidence type="ECO:0000256" key="1">
    <source>
        <dbReference type="SAM" id="MobiDB-lite"/>
    </source>
</evidence>
<proteinExistence type="predicted"/>
<evidence type="ECO:0000313" key="2">
    <source>
        <dbReference type="EMBL" id="KAA6385712.1"/>
    </source>
</evidence>
<organism evidence="2 3">
    <name type="scientific">Streblomastix strix</name>
    <dbReference type="NCBI Taxonomy" id="222440"/>
    <lineage>
        <taxon>Eukaryota</taxon>
        <taxon>Metamonada</taxon>
        <taxon>Preaxostyla</taxon>
        <taxon>Oxymonadida</taxon>
        <taxon>Streblomastigidae</taxon>
        <taxon>Streblomastix</taxon>
    </lineage>
</organism>
<evidence type="ECO:0008006" key="4">
    <source>
        <dbReference type="Google" id="ProtNLM"/>
    </source>
</evidence>
<reference evidence="2 3" key="1">
    <citation type="submission" date="2019-03" db="EMBL/GenBank/DDBJ databases">
        <title>Single cell metagenomics reveals metabolic interactions within the superorganism composed of flagellate Streblomastix strix and complex community of Bacteroidetes bacteria on its surface.</title>
        <authorList>
            <person name="Treitli S.C."/>
            <person name="Kolisko M."/>
            <person name="Husnik F."/>
            <person name="Keeling P."/>
            <person name="Hampl V."/>
        </authorList>
    </citation>
    <scope>NUCLEOTIDE SEQUENCE [LARGE SCALE GENOMIC DNA]</scope>
    <source>
        <strain evidence="2">ST1C</strain>
    </source>
</reference>
<dbReference type="Proteomes" id="UP000324800">
    <property type="component" value="Unassembled WGS sequence"/>
</dbReference>
<protein>
    <recommendedName>
        <fullName evidence="4">Tyr recombinase domain-containing protein</fullName>
    </recommendedName>
</protein>
<comment type="caution">
    <text evidence="2">The sequence shown here is derived from an EMBL/GenBank/DDBJ whole genome shotgun (WGS) entry which is preliminary data.</text>
</comment>